<proteinExistence type="predicted"/>
<organism evidence="1 2">
    <name type="scientific">Octopus vulgaris</name>
    <name type="common">Common octopus</name>
    <dbReference type="NCBI Taxonomy" id="6645"/>
    <lineage>
        <taxon>Eukaryota</taxon>
        <taxon>Metazoa</taxon>
        <taxon>Spiralia</taxon>
        <taxon>Lophotrochozoa</taxon>
        <taxon>Mollusca</taxon>
        <taxon>Cephalopoda</taxon>
        <taxon>Coleoidea</taxon>
        <taxon>Octopodiformes</taxon>
        <taxon>Octopoda</taxon>
        <taxon>Incirrata</taxon>
        <taxon>Octopodidae</taxon>
        <taxon>Octopus</taxon>
    </lineage>
</organism>
<keyword evidence="2" id="KW-1185">Reference proteome</keyword>
<gene>
    <name evidence="1" type="ORF">OCTVUL_1B019730</name>
</gene>
<evidence type="ECO:0000313" key="1">
    <source>
        <dbReference type="EMBL" id="CAI9729904.1"/>
    </source>
</evidence>
<dbReference type="EMBL" id="OX597824">
    <property type="protein sequence ID" value="CAI9729904.1"/>
    <property type="molecule type" value="Genomic_DNA"/>
</dbReference>
<dbReference type="InterPro" id="IPR013320">
    <property type="entry name" value="ConA-like_dom_sf"/>
</dbReference>
<accession>A0AA36FA73</accession>
<reference evidence="1" key="1">
    <citation type="submission" date="2023-08" db="EMBL/GenBank/DDBJ databases">
        <authorList>
            <person name="Alioto T."/>
            <person name="Alioto T."/>
            <person name="Gomez Garrido J."/>
        </authorList>
    </citation>
    <scope>NUCLEOTIDE SEQUENCE</scope>
</reference>
<sequence length="233" mass="27033">MNWFLQNNVRFKEHVTVNDLQRLQLRVADRTFFAVIFSSPKPAIVHTVPIVDNLSYDPPENKNRFLSHQDLKNMGDVKKPTNHPKSDILKDLKHIKYVKKSHKKLVKDPVKHHKYSLFKYTMRLPECKRLIIILTGIAVLPCKRFKLSIVQGKISPLIFDFRWKNKLPSFNQGTKKLTFHCADTFQIILTTSPQSNKVSVDGQIKKIFTNRHPVLGGRLKIIGDIEIMSVEIK</sequence>
<name>A0AA36FA73_OCTVU</name>
<evidence type="ECO:0000313" key="2">
    <source>
        <dbReference type="Proteomes" id="UP001162480"/>
    </source>
</evidence>
<protein>
    <submittedName>
        <fullName evidence="1">Uncharacterized protein</fullName>
    </submittedName>
</protein>
<dbReference type="Proteomes" id="UP001162480">
    <property type="component" value="Chromosome 11"/>
</dbReference>
<dbReference type="SUPFAM" id="SSF49899">
    <property type="entry name" value="Concanavalin A-like lectins/glucanases"/>
    <property type="match status" value="1"/>
</dbReference>
<dbReference type="AlphaFoldDB" id="A0AA36FA73"/>